<comment type="caution">
    <text evidence="1">The sequence shown here is derived from an EMBL/GenBank/DDBJ whole genome shotgun (WGS) entry which is preliminary data.</text>
</comment>
<keyword evidence="2" id="KW-1185">Reference proteome</keyword>
<dbReference type="AlphaFoldDB" id="A0A397IRN2"/>
<gene>
    <name evidence="1" type="ORF">Glove_198g56</name>
</gene>
<dbReference type="Proteomes" id="UP000266861">
    <property type="component" value="Unassembled WGS sequence"/>
</dbReference>
<organism evidence="1 2">
    <name type="scientific">Diversispora epigaea</name>
    <dbReference type="NCBI Taxonomy" id="1348612"/>
    <lineage>
        <taxon>Eukaryota</taxon>
        <taxon>Fungi</taxon>
        <taxon>Fungi incertae sedis</taxon>
        <taxon>Mucoromycota</taxon>
        <taxon>Glomeromycotina</taxon>
        <taxon>Glomeromycetes</taxon>
        <taxon>Diversisporales</taxon>
        <taxon>Diversisporaceae</taxon>
        <taxon>Diversispora</taxon>
    </lineage>
</organism>
<accession>A0A397IRN2</accession>
<name>A0A397IRN2_9GLOM</name>
<dbReference type="EMBL" id="PQFF01000186">
    <property type="protein sequence ID" value="RHZ76416.1"/>
    <property type="molecule type" value="Genomic_DNA"/>
</dbReference>
<proteinExistence type="predicted"/>
<protein>
    <submittedName>
        <fullName evidence="1">Uncharacterized protein</fullName>
    </submittedName>
</protein>
<reference evidence="1 2" key="1">
    <citation type="submission" date="2018-08" db="EMBL/GenBank/DDBJ databases">
        <title>Genome and evolution of the arbuscular mycorrhizal fungus Diversispora epigaea (formerly Glomus versiforme) and its bacterial endosymbionts.</title>
        <authorList>
            <person name="Sun X."/>
            <person name="Fei Z."/>
            <person name="Harrison M."/>
        </authorList>
    </citation>
    <scope>NUCLEOTIDE SEQUENCE [LARGE SCALE GENOMIC DNA]</scope>
    <source>
        <strain evidence="1 2">IT104</strain>
    </source>
</reference>
<evidence type="ECO:0000313" key="2">
    <source>
        <dbReference type="Proteomes" id="UP000266861"/>
    </source>
</evidence>
<evidence type="ECO:0000313" key="1">
    <source>
        <dbReference type="EMBL" id="RHZ76416.1"/>
    </source>
</evidence>
<sequence length="187" mass="22226">MSTDKAHPRPRIKLGNNISAIFLQMQESGVKYRFYPIVIPFSVKSRHKIPSPNWQTKKKTYYTKNTINNTVYEWCGANHVAQTIFKMILNSFKMLNDKYEIIEWIPYDRFKDVKQIDIRKWDIKINKGKDAIIVNFNDVLNEMLNDKYEIIEWIPYDRFKDVKQIGNGGLMEILENGILKSTKEKMR</sequence>